<keyword evidence="2 12" id="KW-0436">Ligase</keyword>
<sequence>MTCKPHRIFGENIEKTALEQFYSALEQDFVVRGALMPDAHTGYALPIGAVMATRDVVIPAWVGYDIGCGMCGLPTTFNVDRIEQSARDIFRQIYAAVPVGFEHNRHDVPWDYQHLPRSETLDRYFRRKGLRQLGTLGSGNHFIEIACDESRRVWIVIHSGSRNLGHSMATHYMKVASNSKQAREGHYSLSVNSSQGKAYIDDMNFCLEFALANRREMLRRVLQVLQRFDRGEAIWDKLINRNHNHAQQRGQWWIHRKGATHAEKGMAGIIPGNMRDGSFVVEGLGSAEALWSSSHGAGRTMGRNQAKRQLEMKDFKSTMQGVMARVEKSTLDEAPMAYKDIFTVLDYQEDLVQVRHHLKPLVNIKG</sequence>
<feature type="binding site" evidence="10">
    <location>
        <begin position="271"/>
        <end position="274"/>
    </location>
    <ligand>
        <name>GMP</name>
        <dbReference type="ChEBI" id="CHEBI:58115"/>
    </ligand>
</feature>
<dbReference type="GO" id="GO:0006396">
    <property type="term" value="P:RNA processing"/>
    <property type="evidence" value="ECO:0007669"/>
    <property type="project" value="InterPro"/>
</dbReference>
<dbReference type="PANTHER" id="PTHR43749:SF2">
    <property type="entry name" value="RNA-SPLICING LIGASE RTCB"/>
    <property type="match status" value="1"/>
</dbReference>
<evidence type="ECO:0000256" key="7">
    <source>
        <dbReference type="ARBA" id="ARBA00023211"/>
    </source>
</evidence>
<gene>
    <name evidence="12" type="ORF">HNR37_002153</name>
</gene>
<dbReference type="EMBL" id="JACHID010000017">
    <property type="protein sequence ID" value="MBB5022806.1"/>
    <property type="molecule type" value="Genomic_DNA"/>
</dbReference>
<evidence type="ECO:0000256" key="9">
    <source>
        <dbReference type="PIRSR" id="PIRSR601233-1"/>
    </source>
</evidence>
<dbReference type="InterPro" id="IPR036025">
    <property type="entry name" value="RtcB-like_sf"/>
</dbReference>
<dbReference type="EC" id="6.5.1.8" evidence="1"/>
<dbReference type="GO" id="GO:0170057">
    <property type="term" value="F:RNA ligase (GTP) activity"/>
    <property type="evidence" value="ECO:0007669"/>
    <property type="project" value="UniProtKB-EC"/>
</dbReference>
<reference evidence="12 13" key="1">
    <citation type="submission" date="2020-08" db="EMBL/GenBank/DDBJ databases">
        <title>Genomic Encyclopedia of Type Strains, Phase IV (KMG-IV): sequencing the most valuable type-strain genomes for metagenomic binning, comparative biology and taxonomic classification.</title>
        <authorList>
            <person name="Goeker M."/>
        </authorList>
    </citation>
    <scope>NUCLEOTIDE SEQUENCE [LARGE SCALE GENOMIC DNA]</scope>
    <source>
        <strain evidence="12 13">DSM 22071</strain>
    </source>
</reference>
<comment type="cofactor">
    <cofactor evidence="11">
        <name>Mn(2+)</name>
        <dbReference type="ChEBI" id="CHEBI:29035"/>
    </cofactor>
    <text evidence="11">Binds 2 manganese ions per subunit.</text>
</comment>
<dbReference type="Pfam" id="PF01139">
    <property type="entry name" value="RtcB"/>
    <property type="match status" value="2"/>
</dbReference>
<keyword evidence="3 11" id="KW-0479">Metal-binding</keyword>
<evidence type="ECO:0000256" key="4">
    <source>
        <dbReference type="ARBA" id="ARBA00022741"/>
    </source>
</evidence>
<comment type="catalytic activity">
    <reaction evidence="8">
        <text>a 3'-end 3'-phospho-ribonucleotide-RNA + a 5'-end dephospho-ribonucleoside-RNA + GTP = a ribonucleotidyl-ribonucleotide-RNA + GMP + diphosphate</text>
        <dbReference type="Rhea" id="RHEA:68076"/>
        <dbReference type="Rhea" id="RHEA-COMP:10463"/>
        <dbReference type="Rhea" id="RHEA-COMP:13936"/>
        <dbReference type="Rhea" id="RHEA-COMP:17355"/>
        <dbReference type="ChEBI" id="CHEBI:33019"/>
        <dbReference type="ChEBI" id="CHEBI:37565"/>
        <dbReference type="ChEBI" id="CHEBI:58115"/>
        <dbReference type="ChEBI" id="CHEBI:83062"/>
        <dbReference type="ChEBI" id="CHEBI:138284"/>
        <dbReference type="ChEBI" id="CHEBI:173118"/>
        <dbReference type="EC" id="6.5.1.8"/>
    </reaction>
</comment>
<evidence type="ECO:0000256" key="6">
    <source>
        <dbReference type="ARBA" id="ARBA00023134"/>
    </source>
</evidence>
<organism evidence="12 13">
    <name type="scientific">Desulfurispira natronophila</name>
    <dbReference type="NCBI Taxonomy" id="682562"/>
    <lineage>
        <taxon>Bacteria</taxon>
        <taxon>Pseudomonadati</taxon>
        <taxon>Chrysiogenota</taxon>
        <taxon>Chrysiogenia</taxon>
        <taxon>Chrysiogenales</taxon>
        <taxon>Chrysiogenaceae</taxon>
        <taxon>Desulfurispira</taxon>
    </lineage>
</organism>
<feature type="binding site" evidence="11">
    <location>
        <position position="141"/>
    </location>
    <ligand>
        <name>Mn(2+)</name>
        <dbReference type="ChEBI" id="CHEBI:29035"/>
        <label>1</label>
    </ligand>
</feature>
<proteinExistence type="predicted"/>
<evidence type="ECO:0000256" key="1">
    <source>
        <dbReference type="ARBA" id="ARBA00012726"/>
    </source>
</evidence>
<dbReference type="InterPro" id="IPR052915">
    <property type="entry name" value="RtcB-like"/>
</dbReference>
<keyword evidence="13" id="KW-1185">Reference proteome</keyword>
<dbReference type="GO" id="GO:0003909">
    <property type="term" value="F:DNA ligase activity"/>
    <property type="evidence" value="ECO:0007669"/>
    <property type="project" value="TreeGrafter"/>
</dbReference>
<feature type="binding site" evidence="10">
    <location>
        <begin position="295"/>
        <end position="298"/>
    </location>
    <ligand>
        <name>GMP</name>
        <dbReference type="ChEBI" id="CHEBI:58115"/>
    </ligand>
</feature>
<dbReference type="GO" id="GO:0005525">
    <property type="term" value="F:GTP binding"/>
    <property type="evidence" value="ECO:0007669"/>
    <property type="project" value="UniProtKB-KW"/>
</dbReference>
<dbReference type="Gene3D" id="3.90.1860.10">
    <property type="entry name" value="tRNA-splicing ligase RtcB"/>
    <property type="match status" value="1"/>
</dbReference>
<dbReference type="GO" id="GO:0006281">
    <property type="term" value="P:DNA repair"/>
    <property type="evidence" value="ECO:0007669"/>
    <property type="project" value="TreeGrafter"/>
</dbReference>
<evidence type="ECO:0000256" key="5">
    <source>
        <dbReference type="ARBA" id="ARBA00022800"/>
    </source>
</evidence>
<keyword evidence="5" id="KW-0692">RNA repair</keyword>
<feature type="binding site" evidence="10">
    <location>
        <position position="278"/>
    </location>
    <ligand>
        <name>GMP</name>
        <dbReference type="ChEBI" id="CHEBI:58115"/>
    </ligand>
</feature>
<evidence type="ECO:0000313" key="13">
    <source>
        <dbReference type="Proteomes" id="UP000528322"/>
    </source>
</evidence>
<evidence type="ECO:0000256" key="8">
    <source>
        <dbReference type="ARBA" id="ARBA00047746"/>
    </source>
</evidence>
<evidence type="ECO:0000256" key="11">
    <source>
        <dbReference type="PIRSR" id="PIRSR601233-3"/>
    </source>
</evidence>
<dbReference type="InterPro" id="IPR001233">
    <property type="entry name" value="RtcB"/>
</dbReference>
<protein>
    <recommendedName>
        <fullName evidence="1">3'-phosphate/5'-hydroxy nucleic acid ligase</fullName>
        <ecNumber evidence="1">6.5.1.8</ecNumber>
    </recommendedName>
</protein>
<feature type="binding site" evidence="10">
    <location>
        <begin position="140"/>
        <end position="144"/>
    </location>
    <ligand>
        <name>GMP</name>
        <dbReference type="ChEBI" id="CHEBI:58115"/>
    </ligand>
</feature>
<dbReference type="PANTHER" id="PTHR43749">
    <property type="entry name" value="RNA-SPLICING LIGASE RTCB"/>
    <property type="match status" value="1"/>
</dbReference>
<dbReference type="GO" id="GO:0042245">
    <property type="term" value="P:RNA repair"/>
    <property type="evidence" value="ECO:0007669"/>
    <property type="project" value="UniProtKB-KW"/>
</dbReference>
<evidence type="ECO:0000256" key="10">
    <source>
        <dbReference type="PIRSR" id="PIRSR601233-2"/>
    </source>
</evidence>
<dbReference type="SUPFAM" id="SSF103365">
    <property type="entry name" value="Hypothetical protein PH1602"/>
    <property type="match status" value="1"/>
</dbReference>
<keyword evidence="4 10" id="KW-0547">Nucleotide-binding</keyword>
<feature type="binding site" evidence="10">
    <location>
        <position position="365"/>
    </location>
    <ligand>
        <name>GMP</name>
        <dbReference type="ChEBI" id="CHEBI:58115"/>
    </ligand>
</feature>
<accession>A0A7W7Y663</accession>
<feature type="binding site" evidence="11">
    <location>
        <position position="65"/>
    </location>
    <ligand>
        <name>Mn(2+)</name>
        <dbReference type="ChEBI" id="CHEBI:29035"/>
        <label>1</label>
    </ligand>
</feature>
<comment type="caution">
    <text evidence="12">The sequence shown here is derived from an EMBL/GenBank/DDBJ whole genome shotgun (WGS) entry which is preliminary data.</text>
</comment>
<evidence type="ECO:0000256" key="2">
    <source>
        <dbReference type="ARBA" id="ARBA00022598"/>
    </source>
</evidence>
<dbReference type="AlphaFoldDB" id="A0A7W7Y663"/>
<evidence type="ECO:0000256" key="3">
    <source>
        <dbReference type="ARBA" id="ARBA00022723"/>
    </source>
</evidence>
<feature type="binding site" evidence="11">
    <location>
        <position position="158"/>
    </location>
    <ligand>
        <name>Mn(2+)</name>
        <dbReference type="ChEBI" id="CHEBI:29035"/>
        <label>2</label>
    </ligand>
</feature>
<dbReference type="RefSeq" id="WP_183734013.1">
    <property type="nucleotide sequence ID" value="NZ_JACHID010000017.1"/>
</dbReference>
<keyword evidence="6 10" id="KW-0342">GTP-binding</keyword>
<keyword evidence="7 11" id="KW-0464">Manganese</keyword>
<dbReference type="Proteomes" id="UP000528322">
    <property type="component" value="Unassembled WGS sequence"/>
</dbReference>
<dbReference type="GO" id="GO:0030145">
    <property type="term" value="F:manganese ion binding"/>
    <property type="evidence" value="ECO:0007669"/>
    <property type="project" value="TreeGrafter"/>
</dbReference>
<name>A0A7W7Y663_9BACT</name>
<evidence type="ECO:0000313" key="12">
    <source>
        <dbReference type="EMBL" id="MBB5022806.1"/>
    </source>
</evidence>
<feature type="active site" description="GMP-histidine intermediate" evidence="9">
    <location>
        <position position="295"/>
    </location>
</feature>